<dbReference type="SUPFAM" id="SSF64438">
    <property type="entry name" value="CNF1/YfiH-like putative cysteine hydrolases"/>
    <property type="match status" value="1"/>
</dbReference>
<dbReference type="PANTHER" id="PTHR30616">
    <property type="entry name" value="UNCHARACTERIZED PROTEIN YFIH"/>
    <property type="match status" value="1"/>
</dbReference>
<evidence type="ECO:0000256" key="7">
    <source>
        <dbReference type="ARBA" id="ARBA00047989"/>
    </source>
</evidence>
<dbReference type="InterPro" id="IPR038371">
    <property type="entry name" value="Cu_polyphenol_OxRdtase_sf"/>
</dbReference>
<gene>
    <name evidence="11" type="ORF">GCM10007939_01200</name>
</gene>
<evidence type="ECO:0000256" key="4">
    <source>
        <dbReference type="ARBA" id="ARBA00022723"/>
    </source>
</evidence>
<evidence type="ECO:0000313" key="11">
    <source>
        <dbReference type="EMBL" id="GLQ33837.1"/>
    </source>
</evidence>
<comment type="similarity">
    <text evidence="2 10">Belongs to the purine nucleoside phosphorylase YfiH/LACC1 family.</text>
</comment>
<reference evidence="12" key="1">
    <citation type="journal article" date="2019" name="Int. J. Syst. Evol. Microbiol.">
        <title>The Global Catalogue of Microorganisms (GCM) 10K type strain sequencing project: providing services to taxonomists for standard genome sequencing and annotation.</title>
        <authorList>
            <consortium name="The Broad Institute Genomics Platform"/>
            <consortium name="The Broad Institute Genome Sequencing Center for Infectious Disease"/>
            <person name="Wu L."/>
            <person name="Ma J."/>
        </authorList>
    </citation>
    <scope>NUCLEOTIDE SEQUENCE [LARGE SCALE GENOMIC DNA]</scope>
    <source>
        <strain evidence="12">NBRC 110140</strain>
    </source>
</reference>
<evidence type="ECO:0000256" key="2">
    <source>
        <dbReference type="ARBA" id="ARBA00007353"/>
    </source>
</evidence>
<keyword evidence="12" id="KW-1185">Reference proteome</keyword>
<comment type="catalytic activity">
    <reaction evidence="1">
        <text>inosine + phosphate = alpha-D-ribose 1-phosphate + hypoxanthine</text>
        <dbReference type="Rhea" id="RHEA:27646"/>
        <dbReference type="ChEBI" id="CHEBI:17368"/>
        <dbReference type="ChEBI" id="CHEBI:17596"/>
        <dbReference type="ChEBI" id="CHEBI:43474"/>
        <dbReference type="ChEBI" id="CHEBI:57720"/>
        <dbReference type="EC" id="2.4.2.1"/>
    </reaction>
    <physiologicalReaction direction="left-to-right" evidence="1">
        <dbReference type="Rhea" id="RHEA:27647"/>
    </physiologicalReaction>
</comment>
<dbReference type="RefSeq" id="WP_284375129.1">
    <property type="nucleotide sequence ID" value="NZ_BSNN01000001.1"/>
</dbReference>
<evidence type="ECO:0000256" key="6">
    <source>
        <dbReference type="ARBA" id="ARBA00022833"/>
    </source>
</evidence>
<evidence type="ECO:0000256" key="10">
    <source>
        <dbReference type="RuleBase" id="RU361274"/>
    </source>
</evidence>
<dbReference type="InterPro" id="IPR003730">
    <property type="entry name" value="Cu_polyphenol_OxRdtase"/>
</dbReference>
<dbReference type="InterPro" id="IPR011324">
    <property type="entry name" value="Cytotoxic_necrot_fac-like_cat"/>
</dbReference>
<comment type="caution">
    <text evidence="11">The sequence shown here is derived from an EMBL/GenBank/DDBJ whole genome shotgun (WGS) entry which is preliminary data.</text>
</comment>
<comment type="catalytic activity">
    <reaction evidence="7">
        <text>adenosine + H2O + H(+) = inosine + NH4(+)</text>
        <dbReference type="Rhea" id="RHEA:24408"/>
        <dbReference type="ChEBI" id="CHEBI:15377"/>
        <dbReference type="ChEBI" id="CHEBI:15378"/>
        <dbReference type="ChEBI" id="CHEBI:16335"/>
        <dbReference type="ChEBI" id="CHEBI:17596"/>
        <dbReference type="ChEBI" id="CHEBI:28938"/>
        <dbReference type="EC" id="3.5.4.4"/>
    </reaction>
    <physiologicalReaction direction="left-to-right" evidence="7">
        <dbReference type="Rhea" id="RHEA:24409"/>
    </physiologicalReaction>
</comment>
<dbReference type="Proteomes" id="UP001156694">
    <property type="component" value="Unassembled WGS sequence"/>
</dbReference>
<name>A0ABQ5VQZ6_9RHOB</name>
<dbReference type="PANTHER" id="PTHR30616:SF2">
    <property type="entry name" value="PURINE NUCLEOSIDE PHOSPHORYLASE LACC1"/>
    <property type="match status" value="1"/>
</dbReference>
<protein>
    <recommendedName>
        <fullName evidence="10">Purine nucleoside phosphorylase</fullName>
    </recommendedName>
</protein>
<dbReference type="Gene3D" id="3.60.140.10">
    <property type="entry name" value="CNF1/YfiH-like putative cysteine hydrolases"/>
    <property type="match status" value="1"/>
</dbReference>
<dbReference type="NCBIfam" id="TIGR00726">
    <property type="entry name" value="peptidoglycan editing factor PgeF"/>
    <property type="match status" value="1"/>
</dbReference>
<evidence type="ECO:0000256" key="9">
    <source>
        <dbReference type="ARBA" id="ARBA00049893"/>
    </source>
</evidence>
<accession>A0ABQ5VQZ6</accession>
<keyword evidence="5" id="KW-0378">Hydrolase</keyword>
<dbReference type="Pfam" id="PF02578">
    <property type="entry name" value="Cu-oxidase_4"/>
    <property type="match status" value="1"/>
</dbReference>
<evidence type="ECO:0000256" key="5">
    <source>
        <dbReference type="ARBA" id="ARBA00022801"/>
    </source>
</evidence>
<evidence type="ECO:0000313" key="12">
    <source>
        <dbReference type="Proteomes" id="UP001156694"/>
    </source>
</evidence>
<dbReference type="EMBL" id="BSNN01000001">
    <property type="protein sequence ID" value="GLQ33837.1"/>
    <property type="molecule type" value="Genomic_DNA"/>
</dbReference>
<evidence type="ECO:0000256" key="8">
    <source>
        <dbReference type="ARBA" id="ARBA00048968"/>
    </source>
</evidence>
<keyword evidence="4" id="KW-0479">Metal-binding</keyword>
<organism evidence="11 12">
    <name type="scientific">Amylibacter marinus</name>
    <dbReference type="NCBI Taxonomy" id="1475483"/>
    <lineage>
        <taxon>Bacteria</taxon>
        <taxon>Pseudomonadati</taxon>
        <taxon>Pseudomonadota</taxon>
        <taxon>Alphaproteobacteria</taxon>
        <taxon>Rhodobacterales</taxon>
        <taxon>Paracoccaceae</taxon>
        <taxon>Amylibacter</taxon>
    </lineage>
</organism>
<keyword evidence="6" id="KW-0862">Zinc</keyword>
<proteinExistence type="inferred from homology"/>
<sequence length="251" mass="27098">MTLEIITSDPLSQFRHGFFTRRGGVSSGIFKGLNCGRGSSDQRDAVDQNRMLVATAMEVDLARLSNVYQYHSAEVVAVDGPQNGQLKADAMVSKTANLALGILTADCAPILFADAKNGVIGAAHSGWKGAMGGISENTVAAMVKLGAARGNIIATIGPCISQRNYEVGQDFYESFCDQAPSDAQFFTDGKAGKYQFDLPGFCLKSLQECDIKLATWTGHCTYAEPDRFYSYRRATHLNQPDYGRLISAISL</sequence>
<evidence type="ECO:0000256" key="1">
    <source>
        <dbReference type="ARBA" id="ARBA00000553"/>
    </source>
</evidence>
<comment type="catalytic activity">
    <reaction evidence="8">
        <text>adenosine + phosphate = alpha-D-ribose 1-phosphate + adenine</text>
        <dbReference type="Rhea" id="RHEA:27642"/>
        <dbReference type="ChEBI" id="CHEBI:16335"/>
        <dbReference type="ChEBI" id="CHEBI:16708"/>
        <dbReference type="ChEBI" id="CHEBI:43474"/>
        <dbReference type="ChEBI" id="CHEBI:57720"/>
        <dbReference type="EC" id="2.4.2.1"/>
    </reaction>
    <physiologicalReaction direction="left-to-right" evidence="8">
        <dbReference type="Rhea" id="RHEA:27643"/>
    </physiologicalReaction>
</comment>
<evidence type="ECO:0000256" key="3">
    <source>
        <dbReference type="ARBA" id="ARBA00022679"/>
    </source>
</evidence>
<comment type="catalytic activity">
    <reaction evidence="9">
        <text>S-methyl-5'-thioadenosine + phosphate = 5-(methylsulfanyl)-alpha-D-ribose 1-phosphate + adenine</text>
        <dbReference type="Rhea" id="RHEA:11852"/>
        <dbReference type="ChEBI" id="CHEBI:16708"/>
        <dbReference type="ChEBI" id="CHEBI:17509"/>
        <dbReference type="ChEBI" id="CHEBI:43474"/>
        <dbReference type="ChEBI" id="CHEBI:58533"/>
        <dbReference type="EC" id="2.4.2.28"/>
    </reaction>
    <physiologicalReaction direction="left-to-right" evidence="9">
        <dbReference type="Rhea" id="RHEA:11853"/>
    </physiologicalReaction>
</comment>
<dbReference type="CDD" id="cd16833">
    <property type="entry name" value="YfiH"/>
    <property type="match status" value="1"/>
</dbReference>
<keyword evidence="3" id="KW-0808">Transferase</keyword>